<dbReference type="AlphaFoldDB" id="A0A1J4JHZ1"/>
<dbReference type="GeneID" id="94845189"/>
<evidence type="ECO:0000256" key="1">
    <source>
        <dbReference type="SAM" id="Coils"/>
    </source>
</evidence>
<evidence type="ECO:0000313" key="2">
    <source>
        <dbReference type="EMBL" id="OHS97871.1"/>
    </source>
</evidence>
<feature type="coiled-coil region" evidence="1">
    <location>
        <begin position="191"/>
        <end position="456"/>
    </location>
</feature>
<dbReference type="EMBL" id="MLAK01001089">
    <property type="protein sequence ID" value="OHS97871.1"/>
    <property type="molecule type" value="Genomic_DNA"/>
</dbReference>
<keyword evidence="3" id="KW-1185">Reference proteome</keyword>
<keyword evidence="1" id="KW-0175">Coiled coil</keyword>
<accession>A0A1J4JHZ1</accession>
<reference evidence="2" key="1">
    <citation type="submission" date="2016-10" db="EMBL/GenBank/DDBJ databases">
        <authorList>
            <person name="Benchimol M."/>
            <person name="Almeida L.G."/>
            <person name="Vasconcelos A.T."/>
            <person name="Perreira-Neves A."/>
            <person name="Rosa I.A."/>
            <person name="Tasca T."/>
            <person name="Bogo M.R."/>
            <person name="de Souza W."/>
        </authorList>
    </citation>
    <scope>NUCLEOTIDE SEQUENCE [LARGE SCALE GENOMIC DNA]</scope>
    <source>
        <strain evidence="2">K</strain>
    </source>
</reference>
<evidence type="ECO:0000313" key="3">
    <source>
        <dbReference type="Proteomes" id="UP000179807"/>
    </source>
</evidence>
<dbReference type="VEuPathDB" id="TrichDB:TRFO_35832"/>
<feature type="coiled-coil region" evidence="1">
    <location>
        <begin position="1"/>
        <end position="95"/>
    </location>
</feature>
<comment type="caution">
    <text evidence="2">The sequence shown here is derived from an EMBL/GenBank/DDBJ whole genome shotgun (WGS) entry which is preliminary data.</text>
</comment>
<dbReference type="Proteomes" id="UP000179807">
    <property type="component" value="Unassembled WGS sequence"/>
</dbReference>
<proteinExistence type="predicted"/>
<name>A0A1J4JHZ1_9EUKA</name>
<sequence>MQQREENLAEEKRKLELAKLKLHADFEELERERKALEEEENEINGFNGQMMKDQTELGRQSLYLQKMAADLKKQVEQAQMELEGLQKNEKKDDQKCQKMIASQQIRVDKLCELMNLMNNEILSTENDVIQMELAALDHKKLVEEAENFKQQIDLRRMKAINKKNQLLELSSQRNAKMSKMEASFDSVKKRLIDAQTERDRLNKIMAQCEARENELNERKDDLNQRQKNLEQKQKDRIQLQQNIRDELEQRQRDLAEHPIDPNFDLHTLEEEVIKEETELSEKVAQFEAKNNQTLSALNEKKEKLTQDIENIKGHINGGKSLEDLMKELKEAQAECSNSKKIMETRQREIEELREKVLSEADISNKNKEIQLESRRIITLEREVNNLQSKVQVDEEAIENDEEAFNETRNEIESETKMIALKEEASNKMLFLYKGQLEQATERYKNLVQQIEKYNANF</sequence>
<dbReference type="RefSeq" id="XP_068351008.1">
    <property type="nucleotide sequence ID" value="XM_068510485.1"/>
</dbReference>
<protein>
    <submittedName>
        <fullName evidence="2">Uncharacterized protein</fullName>
    </submittedName>
</protein>
<organism evidence="2 3">
    <name type="scientific">Tritrichomonas foetus</name>
    <dbReference type="NCBI Taxonomy" id="1144522"/>
    <lineage>
        <taxon>Eukaryota</taxon>
        <taxon>Metamonada</taxon>
        <taxon>Parabasalia</taxon>
        <taxon>Tritrichomonadida</taxon>
        <taxon>Tritrichomonadidae</taxon>
        <taxon>Tritrichomonas</taxon>
    </lineage>
</organism>
<gene>
    <name evidence="2" type="ORF">TRFO_35832</name>
</gene>